<organism evidence="1 2">
    <name type="scientific">Nesidiocoris tenuis</name>
    <dbReference type="NCBI Taxonomy" id="355587"/>
    <lineage>
        <taxon>Eukaryota</taxon>
        <taxon>Metazoa</taxon>
        <taxon>Ecdysozoa</taxon>
        <taxon>Arthropoda</taxon>
        <taxon>Hexapoda</taxon>
        <taxon>Insecta</taxon>
        <taxon>Pterygota</taxon>
        <taxon>Neoptera</taxon>
        <taxon>Paraneoptera</taxon>
        <taxon>Hemiptera</taxon>
        <taxon>Heteroptera</taxon>
        <taxon>Panheteroptera</taxon>
        <taxon>Cimicomorpha</taxon>
        <taxon>Miridae</taxon>
        <taxon>Dicyphina</taxon>
        <taxon>Nesidiocoris</taxon>
    </lineage>
</organism>
<sequence length="72" mass="8510">MRTRSEHYTDLYDYKEIRLTAAIIILHPIKFWVTALTPALPVIELAKRSWRCDGFKLIPSPVHLAHVYIYTR</sequence>
<evidence type="ECO:0000313" key="2">
    <source>
        <dbReference type="Proteomes" id="UP000479000"/>
    </source>
</evidence>
<proteinExistence type="predicted"/>
<reference evidence="1 2" key="1">
    <citation type="submission" date="2020-02" db="EMBL/GenBank/DDBJ databases">
        <authorList>
            <person name="Ferguson B K."/>
        </authorList>
    </citation>
    <scope>NUCLEOTIDE SEQUENCE [LARGE SCALE GENOMIC DNA]</scope>
</reference>
<dbReference type="AlphaFoldDB" id="A0A6H5GSH5"/>
<evidence type="ECO:0000313" key="1">
    <source>
        <dbReference type="EMBL" id="CAB0006100.1"/>
    </source>
</evidence>
<dbReference type="EMBL" id="CADCXU010017264">
    <property type="protein sequence ID" value="CAB0006100.1"/>
    <property type="molecule type" value="Genomic_DNA"/>
</dbReference>
<gene>
    <name evidence="1" type="ORF">NTEN_LOCUS11577</name>
</gene>
<accession>A0A6H5GSH5</accession>
<dbReference type="Proteomes" id="UP000479000">
    <property type="component" value="Unassembled WGS sequence"/>
</dbReference>
<protein>
    <submittedName>
        <fullName evidence="1">Uncharacterized protein</fullName>
    </submittedName>
</protein>
<keyword evidence="2" id="KW-1185">Reference proteome</keyword>
<feature type="non-terminal residue" evidence="1">
    <location>
        <position position="72"/>
    </location>
</feature>
<name>A0A6H5GSH5_9HEMI</name>